<dbReference type="EMBL" id="BDQX01000240">
    <property type="protein sequence ID" value="GBG09541.1"/>
    <property type="molecule type" value="Genomic_DNA"/>
</dbReference>
<dbReference type="InterPro" id="IPR018062">
    <property type="entry name" value="HTH_AraC-typ_CS"/>
</dbReference>
<keyword evidence="3" id="KW-0804">Transcription</keyword>
<evidence type="ECO:0000313" key="8">
    <source>
        <dbReference type="Proteomes" id="UP000245202"/>
    </source>
</evidence>
<accession>A0A2R5F1C1</accession>
<dbReference type="Proteomes" id="UP000245202">
    <property type="component" value="Unassembled WGS sequence"/>
</dbReference>
<reference evidence="7 8" key="1">
    <citation type="submission" date="2017-08" db="EMBL/GenBank/DDBJ databases">
        <title>Substantial Increase in Enzyme Production by Combined Drug-Resistance Mutations in Paenibacillus agaridevorans.</title>
        <authorList>
            <person name="Tanaka Y."/>
            <person name="Funane K."/>
            <person name="Hosaka T."/>
            <person name="Shiwa Y."/>
            <person name="Fujita N."/>
            <person name="Miyazaki T."/>
            <person name="Yoshikawa H."/>
            <person name="Murakami K."/>
            <person name="Kasahara K."/>
            <person name="Inaoka T."/>
            <person name="Hiraga Y."/>
            <person name="Ochi K."/>
        </authorList>
    </citation>
    <scope>NUCLEOTIDE SEQUENCE [LARGE SCALE GENOMIC DNA]</scope>
    <source>
        <strain evidence="7 8">T-3040</strain>
    </source>
</reference>
<feature type="domain" description="Response regulatory" evidence="6">
    <location>
        <begin position="1"/>
        <end position="117"/>
    </location>
</feature>
<evidence type="ECO:0000259" key="5">
    <source>
        <dbReference type="PROSITE" id="PS01124"/>
    </source>
</evidence>
<sequence length="557" mass="63921">MLIVDDEPAIVDGLMQYFQDEESLELDLCKAYSAEEALNIIERTKLDLIISDIRMPGKNGIQLADDLLLYWPNCRIIFLTGYSDFDYAHKAIRRQVENYILKTEGIATIHKAVVETIAKIRKEEQSRYHIEHAKLQLTAAEPLLKRELFEDLLIGEVDAERWNGAEYSQLSIQIDSAKPMVMVAGKVDLWEQRHSHTERMEIFYGVQKLFSEQLSGICRLETLIHDRNELLWFIQPGEESRLFVDSEGRINWHGIMDYLKGILEPVQIGCWNELGISISFVLCNGLVTQGNIIAQVEAMRAAFKKRAMNGQSMAIMDLRMDETGKQEGAAKLPVYSTDFDKKLIQLERCIETGDNAAVREQAAQLLDLLRRDFVNNYILGLERCYRLLSAYLSILNNLQSDDSYLKEQQLALLPSPELLEDWGAFASRLLDLGETICKWKQEHVEKSEHLLIERIHRFIGAHLGSDLSLARIAEVVFFNPAYLSRFYKKVTGRNLSDYINEVRAKAAVEMLTRTQLKVNEIGLKLGFESPSYFTAFFRKMTGATPQEYREMVIRSGK</sequence>
<evidence type="ECO:0000259" key="6">
    <source>
        <dbReference type="PROSITE" id="PS50110"/>
    </source>
</evidence>
<dbReference type="InterPro" id="IPR020449">
    <property type="entry name" value="Tscrpt_reg_AraC-type_HTH"/>
</dbReference>
<gene>
    <name evidence="7" type="ORF">PAT3040_04193</name>
</gene>
<dbReference type="InterPro" id="IPR011006">
    <property type="entry name" value="CheY-like_superfamily"/>
</dbReference>
<dbReference type="AlphaFoldDB" id="A0A2R5F1C1"/>
<dbReference type="CDD" id="cd17536">
    <property type="entry name" value="REC_YesN-like"/>
    <property type="match status" value="1"/>
</dbReference>
<dbReference type="Pfam" id="PF12833">
    <property type="entry name" value="HTH_18"/>
    <property type="match status" value="1"/>
</dbReference>
<keyword evidence="8" id="KW-1185">Reference proteome</keyword>
<dbReference type="PROSITE" id="PS50110">
    <property type="entry name" value="RESPONSE_REGULATORY"/>
    <property type="match status" value="1"/>
</dbReference>
<evidence type="ECO:0000256" key="2">
    <source>
        <dbReference type="ARBA" id="ARBA00023125"/>
    </source>
</evidence>
<dbReference type="GO" id="GO:0000160">
    <property type="term" value="P:phosphorelay signal transduction system"/>
    <property type="evidence" value="ECO:0007669"/>
    <property type="project" value="InterPro"/>
</dbReference>
<name>A0A2R5F1C1_9BACL</name>
<proteinExistence type="predicted"/>
<dbReference type="SUPFAM" id="SSF52172">
    <property type="entry name" value="CheY-like"/>
    <property type="match status" value="1"/>
</dbReference>
<dbReference type="PRINTS" id="PR00032">
    <property type="entry name" value="HTHARAC"/>
</dbReference>
<dbReference type="InterPro" id="IPR009057">
    <property type="entry name" value="Homeodomain-like_sf"/>
</dbReference>
<dbReference type="PROSITE" id="PS01124">
    <property type="entry name" value="HTH_ARAC_FAMILY_2"/>
    <property type="match status" value="1"/>
</dbReference>
<keyword evidence="2 7" id="KW-0238">DNA-binding</keyword>
<dbReference type="SMART" id="SM00342">
    <property type="entry name" value="HTH_ARAC"/>
    <property type="match status" value="1"/>
</dbReference>
<protein>
    <submittedName>
        <fullName evidence="7">DNA-binding response regulator</fullName>
    </submittedName>
</protein>
<evidence type="ECO:0000256" key="3">
    <source>
        <dbReference type="ARBA" id="ARBA00023163"/>
    </source>
</evidence>
<comment type="caution">
    <text evidence="7">The sequence shown here is derived from an EMBL/GenBank/DDBJ whole genome shotgun (WGS) entry which is preliminary data.</text>
</comment>
<dbReference type="Gene3D" id="1.10.10.60">
    <property type="entry name" value="Homeodomain-like"/>
    <property type="match status" value="2"/>
</dbReference>
<dbReference type="InterPro" id="IPR001789">
    <property type="entry name" value="Sig_transdc_resp-reg_receiver"/>
</dbReference>
<evidence type="ECO:0000313" key="7">
    <source>
        <dbReference type="EMBL" id="GBG09541.1"/>
    </source>
</evidence>
<dbReference type="PANTHER" id="PTHR43280">
    <property type="entry name" value="ARAC-FAMILY TRANSCRIPTIONAL REGULATOR"/>
    <property type="match status" value="1"/>
</dbReference>
<feature type="modified residue" description="4-aspartylphosphate" evidence="4">
    <location>
        <position position="52"/>
    </location>
</feature>
<dbReference type="PANTHER" id="PTHR43280:SF2">
    <property type="entry name" value="HTH-TYPE TRANSCRIPTIONAL REGULATOR EXSA"/>
    <property type="match status" value="1"/>
</dbReference>
<keyword evidence="4" id="KW-0597">Phosphoprotein</keyword>
<evidence type="ECO:0000256" key="1">
    <source>
        <dbReference type="ARBA" id="ARBA00023015"/>
    </source>
</evidence>
<dbReference type="PROSITE" id="PS00041">
    <property type="entry name" value="HTH_ARAC_FAMILY_1"/>
    <property type="match status" value="1"/>
</dbReference>
<dbReference type="Pfam" id="PF00072">
    <property type="entry name" value="Response_reg"/>
    <property type="match status" value="1"/>
</dbReference>
<evidence type="ECO:0000256" key="4">
    <source>
        <dbReference type="PROSITE-ProRule" id="PRU00169"/>
    </source>
</evidence>
<dbReference type="GO" id="GO:0043565">
    <property type="term" value="F:sequence-specific DNA binding"/>
    <property type="evidence" value="ECO:0007669"/>
    <property type="project" value="InterPro"/>
</dbReference>
<dbReference type="InterPro" id="IPR018060">
    <property type="entry name" value="HTH_AraC"/>
</dbReference>
<keyword evidence="1" id="KW-0805">Transcription regulation</keyword>
<organism evidence="7 8">
    <name type="scientific">Paenibacillus agaridevorans</name>
    <dbReference type="NCBI Taxonomy" id="171404"/>
    <lineage>
        <taxon>Bacteria</taxon>
        <taxon>Bacillati</taxon>
        <taxon>Bacillota</taxon>
        <taxon>Bacilli</taxon>
        <taxon>Bacillales</taxon>
        <taxon>Paenibacillaceae</taxon>
        <taxon>Paenibacillus</taxon>
    </lineage>
</organism>
<dbReference type="GO" id="GO:0003700">
    <property type="term" value="F:DNA-binding transcription factor activity"/>
    <property type="evidence" value="ECO:0007669"/>
    <property type="project" value="InterPro"/>
</dbReference>
<dbReference type="SMART" id="SM00448">
    <property type="entry name" value="REC"/>
    <property type="match status" value="1"/>
</dbReference>
<feature type="domain" description="HTH araC/xylS-type" evidence="5">
    <location>
        <begin position="453"/>
        <end position="551"/>
    </location>
</feature>
<dbReference type="SUPFAM" id="SSF46689">
    <property type="entry name" value="Homeodomain-like"/>
    <property type="match status" value="2"/>
</dbReference>
<dbReference type="Gene3D" id="3.40.50.2300">
    <property type="match status" value="1"/>
</dbReference>